<protein>
    <submittedName>
        <fullName evidence="2">Uncharacterized protein</fullName>
    </submittedName>
</protein>
<dbReference type="EMBL" id="BMAU01021356">
    <property type="protein sequence ID" value="GFY20791.1"/>
    <property type="molecule type" value="Genomic_DNA"/>
</dbReference>
<evidence type="ECO:0000256" key="1">
    <source>
        <dbReference type="SAM" id="MobiDB-lite"/>
    </source>
</evidence>
<dbReference type="AlphaFoldDB" id="A0A8X6SZ20"/>
<proteinExistence type="predicted"/>
<feature type="region of interest" description="Disordered" evidence="1">
    <location>
        <begin position="67"/>
        <end position="98"/>
    </location>
</feature>
<accession>A0A8X6SZ20</accession>
<name>A0A8X6SZ20_TRICX</name>
<organism evidence="2 3">
    <name type="scientific">Trichonephila clavipes</name>
    <name type="common">Golden silk orbweaver</name>
    <name type="synonym">Nephila clavipes</name>
    <dbReference type="NCBI Taxonomy" id="2585209"/>
    <lineage>
        <taxon>Eukaryota</taxon>
        <taxon>Metazoa</taxon>
        <taxon>Ecdysozoa</taxon>
        <taxon>Arthropoda</taxon>
        <taxon>Chelicerata</taxon>
        <taxon>Arachnida</taxon>
        <taxon>Araneae</taxon>
        <taxon>Araneomorphae</taxon>
        <taxon>Entelegynae</taxon>
        <taxon>Araneoidea</taxon>
        <taxon>Nephilidae</taxon>
        <taxon>Trichonephila</taxon>
    </lineage>
</organism>
<gene>
    <name evidence="2" type="ORF">TNCV_1120251</name>
</gene>
<reference evidence="2" key="1">
    <citation type="submission" date="2020-08" db="EMBL/GenBank/DDBJ databases">
        <title>Multicomponent nature underlies the extraordinary mechanical properties of spider dragline silk.</title>
        <authorList>
            <person name="Kono N."/>
            <person name="Nakamura H."/>
            <person name="Mori M."/>
            <person name="Yoshida Y."/>
            <person name="Ohtoshi R."/>
            <person name="Malay A.D."/>
            <person name="Moran D.A.P."/>
            <person name="Tomita M."/>
            <person name="Numata K."/>
            <person name="Arakawa K."/>
        </authorList>
    </citation>
    <scope>NUCLEOTIDE SEQUENCE</scope>
</reference>
<comment type="caution">
    <text evidence="2">The sequence shown here is derived from an EMBL/GenBank/DDBJ whole genome shotgun (WGS) entry which is preliminary data.</text>
</comment>
<evidence type="ECO:0000313" key="3">
    <source>
        <dbReference type="Proteomes" id="UP000887159"/>
    </source>
</evidence>
<sequence>MEGLPCECITRRFLIHECRITELFSGNIVNFMKHVHLCVTRHATGQQKTVRSPSLEENILNFVAARPESKKQGGGRGSLVVKELDRGRHVTSSSPVPLKTRCVGQRGCRDHPVSVVDRRGCPSRELTMDPNDELR</sequence>
<dbReference type="Proteomes" id="UP000887159">
    <property type="component" value="Unassembled WGS sequence"/>
</dbReference>
<keyword evidence="3" id="KW-1185">Reference proteome</keyword>
<evidence type="ECO:0000313" key="2">
    <source>
        <dbReference type="EMBL" id="GFY20791.1"/>
    </source>
</evidence>